<dbReference type="RefSeq" id="WP_114299299.1">
    <property type="nucleotide sequence ID" value="NZ_QPJT01000028.1"/>
</dbReference>
<protein>
    <submittedName>
        <fullName evidence="1">Uncharacterized protein</fullName>
    </submittedName>
</protein>
<organism evidence="1 2">
    <name type="scientific">Anaerobacterium chartisolvens</name>
    <dbReference type="NCBI Taxonomy" id="1297424"/>
    <lineage>
        <taxon>Bacteria</taxon>
        <taxon>Bacillati</taxon>
        <taxon>Bacillota</taxon>
        <taxon>Clostridia</taxon>
        <taxon>Eubacteriales</taxon>
        <taxon>Oscillospiraceae</taxon>
        <taxon>Anaerobacterium</taxon>
    </lineage>
</organism>
<evidence type="ECO:0000313" key="1">
    <source>
        <dbReference type="EMBL" id="RCX10505.1"/>
    </source>
</evidence>
<keyword evidence="2" id="KW-1185">Reference proteome</keyword>
<dbReference type="AlphaFoldDB" id="A0A369AN58"/>
<reference evidence="1 2" key="1">
    <citation type="submission" date="2018-07" db="EMBL/GenBank/DDBJ databases">
        <title>Genomic Encyclopedia of Type Strains, Phase IV (KMG-IV): sequencing the most valuable type-strain genomes for metagenomic binning, comparative biology and taxonomic classification.</title>
        <authorList>
            <person name="Goeker M."/>
        </authorList>
    </citation>
    <scope>NUCLEOTIDE SEQUENCE [LARGE SCALE GENOMIC DNA]</scope>
    <source>
        <strain evidence="1 2">DSM 27016</strain>
    </source>
</reference>
<comment type="caution">
    <text evidence="1">The sequence shown here is derived from an EMBL/GenBank/DDBJ whole genome shotgun (WGS) entry which is preliminary data.</text>
</comment>
<evidence type="ECO:0000313" key="2">
    <source>
        <dbReference type="Proteomes" id="UP000253034"/>
    </source>
</evidence>
<name>A0A369AN58_9FIRM</name>
<gene>
    <name evidence="1" type="ORF">DFR58_1284</name>
</gene>
<proteinExistence type="predicted"/>
<dbReference type="OrthoDB" id="1950896at2"/>
<accession>A0A369AN58</accession>
<dbReference type="EMBL" id="QPJT01000028">
    <property type="protein sequence ID" value="RCX10505.1"/>
    <property type="molecule type" value="Genomic_DNA"/>
</dbReference>
<dbReference type="Proteomes" id="UP000253034">
    <property type="component" value="Unassembled WGS sequence"/>
</dbReference>
<sequence>MYDENIVSRQDGANEKYGIFVKRILAKYFAPESQLLFQEKRDPATGLQMGVKEPLKLYINNAGENGEHPVQGITEIIMNLNETPSNIIISNTKSRIKIIFKVFLLIKYQDLGTPSLIVLPDDIGTKCMSQYDLSEAQHKSHNQPKETLQISDGNFMYIVDVPLTEFDSQLTPYQLNDSTLQSYVVLKNLTWTVDVDDIEKKGAGIPPSAATVTTISVFQDLLNKIGIDDDIVINGVSSAY</sequence>